<feature type="domain" description="FAS1" evidence="1">
    <location>
        <begin position="183"/>
        <end position="354"/>
    </location>
</feature>
<evidence type="ECO:0000313" key="3">
    <source>
        <dbReference type="Proteomes" id="UP000618319"/>
    </source>
</evidence>
<dbReference type="PROSITE" id="PS50213">
    <property type="entry name" value="FAS1"/>
    <property type="match status" value="2"/>
</dbReference>
<sequence length="538" mass="60808">MEKSTIMKKSPLYMIFFGILLLASACKDAYEDNTYMAYEEKPIALLLKSDPDGKYALWVEILEKADLYNTLNLDRTYTFFAPTNAGVESYLQKLGLSSVSQMTKEDANYLIKYHLIPGAQIDLGQFQSGAINDLNATDDNLYIEFRALGLEAVYLNSESRINAFDIKATNGIIHGLDDVLVPLTATIYNRLEDPKFSIFREAVVATGLDEILKRVYTEAVDQNGEPIQQRFRYTTFAVSNSTFAKEGIHSLEDLVQKLEVPSGSDYKDTENDLNKYVAYHILAQQRSYADLGAYPDGVYTTNFETMATNELIKVSEGPSELVINATADMQSYIQFVEFNIVAKNGVVHEVDNWMPLFLPERVQVIWEFTDYPDIAANVTQYRNPTLGSQYNKTFAASELTSIKWSTIPETRPDALIYRNLRPADPLYPATLNNDYLLATLGESGWIEMKSPAIVRGKYRVTYVWPSPRNATNTGIVSFIMDNQEIYPRLVISNTSSEARRTQVLGTVDFPETTSHTFRVLSLDGKLITMDYLQFDPID</sequence>
<dbReference type="EMBL" id="PSKQ01000023">
    <property type="protein sequence ID" value="MBE8722258.1"/>
    <property type="molecule type" value="Genomic_DNA"/>
</dbReference>
<keyword evidence="3" id="KW-1185">Reference proteome</keyword>
<dbReference type="SUPFAM" id="SSF82153">
    <property type="entry name" value="FAS1 domain"/>
    <property type="match status" value="2"/>
</dbReference>
<dbReference type="InterPro" id="IPR050904">
    <property type="entry name" value="Adhesion/Biosynth-related"/>
</dbReference>
<evidence type="ECO:0000313" key="2">
    <source>
        <dbReference type="EMBL" id="MBE8722258.1"/>
    </source>
</evidence>
<reference evidence="2 3" key="1">
    <citation type="submission" date="2018-02" db="EMBL/GenBank/DDBJ databases">
        <title>Sphingobacterium KA21.</title>
        <authorList>
            <person name="Vasarhelyi B.M."/>
            <person name="Deshmukh S."/>
            <person name="Balint B."/>
            <person name="Kukolya J."/>
        </authorList>
    </citation>
    <scope>NUCLEOTIDE SEQUENCE [LARGE SCALE GENOMIC DNA]</scope>
    <source>
        <strain evidence="2 3">Ka21</strain>
    </source>
</reference>
<dbReference type="Pfam" id="PF02469">
    <property type="entry name" value="Fasciclin"/>
    <property type="match status" value="2"/>
</dbReference>
<dbReference type="RefSeq" id="WP_196940172.1">
    <property type="nucleotide sequence ID" value="NZ_MU158690.1"/>
</dbReference>
<name>A0ABR9TA95_9SPHI</name>
<dbReference type="InterPro" id="IPR000782">
    <property type="entry name" value="FAS1_domain"/>
</dbReference>
<dbReference type="Gene3D" id="2.30.180.10">
    <property type="entry name" value="FAS1 domain"/>
    <property type="match status" value="2"/>
</dbReference>
<evidence type="ECO:0000259" key="1">
    <source>
        <dbReference type="PROSITE" id="PS50213"/>
    </source>
</evidence>
<feature type="domain" description="FAS1" evidence="1">
    <location>
        <begin position="42"/>
        <end position="180"/>
    </location>
</feature>
<dbReference type="PROSITE" id="PS51257">
    <property type="entry name" value="PROKAR_LIPOPROTEIN"/>
    <property type="match status" value="1"/>
</dbReference>
<dbReference type="InterPro" id="IPR036378">
    <property type="entry name" value="FAS1_dom_sf"/>
</dbReference>
<protein>
    <recommendedName>
        <fullName evidence="1">FAS1 domain-containing protein</fullName>
    </recommendedName>
</protein>
<dbReference type="PANTHER" id="PTHR10900:SF77">
    <property type="entry name" value="FI19380P1"/>
    <property type="match status" value="1"/>
</dbReference>
<dbReference type="Proteomes" id="UP000618319">
    <property type="component" value="Unassembled WGS sequence"/>
</dbReference>
<accession>A0ABR9TA95</accession>
<dbReference type="PANTHER" id="PTHR10900">
    <property type="entry name" value="PERIOSTIN-RELATED"/>
    <property type="match status" value="1"/>
</dbReference>
<proteinExistence type="predicted"/>
<dbReference type="SMART" id="SM00554">
    <property type="entry name" value="FAS1"/>
    <property type="match status" value="2"/>
</dbReference>
<organism evidence="2 3">
    <name type="scientific">Sphingobacterium pedocola</name>
    <dbReference type="NCBI Taxonomy" id="2082722"/>
    <lineage>
        <taxon>Bacteria</taxon>
        <taxon>Pseudomonadati</taxon>
        <taxon>Bacteroidota</taxon>
        <taxon>Sphingobacteriia</taxon>
        <taxon>Sphingobacteriales</taxon>
        <taxon>Sphingobacteriaceae</taxon>
        <taxon>Sphingobacterium</taxon>
    </lineage>
</organism>
<gene>
    <name evidence="2" type="ORF">C4F40_16145</name>
</gene>
<comment type="caution">
    <text evidence="2">The sequence shown here is derived from an EMBL/GenBank/DDBJ whole genome shotgun (WGS) entry which is preliminary data.</text>
</comment>